<dbReference type="RefSeq" id="WP_092984138.1">
    <property type="nucleotide sequence ID" value="NZ_FNFY01000002.1"/>
</dbReference>
<keyword evidence="1" id="KW-0812">Transmembrane</keyword>
<dbReference type="OrthoDB" id="9945200at2"/>
<gene>
    <name evidence="2" type="ORF">SAMN05216216_10293</name>
</gene>
<protein>
    <submittedName>
        <fullName evidence="2">Uncharacterized protein</fullName>
    </submittedName>
</protein>
<keyword evidence="3" id="KW-1185">Reference proteome</keyword>
<organism evidence="2 3">
    <name type="scientific">Lacicoccus qingdaonensis</name>
    <dbReference type="NCBI Taxonomy" id="576118"/>
    <lineage>
        <taxon>Bacteria</taxon>
        <taxon>Bacillati</taxon>
        <taxon>Bacillota</taxon>
        <taxon>Bacilli</taxon>
        <taxon>Bacillales</taxon>
        <taxon>Salinicoccaceae</taxon>
        <taxon>Lacicoccus</taxon>
    </lineage>
</organism>
<evidence type="ECO:0000256" key="1">
    <source>
        <dbReference type="SAM" id="Phobius"/>
    </source>
</evidence>
<dbReference type="AlphaFoldDB" id="A0A1G9B2J2"/>
<name>A0A1G9B2J2_9BACL</name>
<accession>A0A1G9B2J2</accession>
<reference evidence="3" key="1">
    <citation type="submission" date="2016-10" db="EMBL/GenBank/DDBJ databases">
        <authorList>
            <person name="Varghese N."/>
            <person name="Submissions S."/>
        </authorList>
    </citation>
    <scope>NUCLEOTIDE SEQUENCE [LARGE SCALE GENOMIC DNA]</scope>
    <source>
        <strain evidence="3">CGMCC 1.8895</strain>
    </source>
</reference>
<dbReference type="STRING" id="576118.SAMN05216216_10293"/>
<keyword evidence="1" id="KW-1133">Transmembrane helix</keyword>
<keyword evidence="1" id="KW-0472">Membrane</keyword>
<proteinExistence type="predicted"/>
<evidence type="ECO:0000313" key="2">
    <source>
        <dbReference type="EMBL" id="SDK33742.1"/>
    </source>
</evidence>
<dbReference type="EMBL" id="FNFY01000002">
    <property type="protein sequence ID" value="SDK33742.1"/>
    <property type="molecule type" value="Genomic_DNA"/>
</dbReference>
<evidence type="ECO:0000313" key="3">
    <source>
        <dbReference type="Proteomes" id="UP000199008"/>
    </source>
</evidence>
<dbReference type="Proteomes" id="UP000199008">
    <property type="component" value="Unassembled WGS sequence"/>
</dbReference>
<feature type="transmembrane region" description="Helical" evidence="1">
    <location>
        <begin position="12"/>
        <end position="41"/>
    </location>
</feature>
<sequence length="59" mass="6669">MKFGNYHIDYTFLIMAAALLIIPLLADAHVFWMGAIAAVIFGIRKIETEKDDCHENKTS</sequence>